<comment type="similarity">
    <text evidence="2">Belongs to the MT-A70-like family.</text>
</comment>
<dbReference type="GO" id="GO:0008725">
    <property type="term" value="F:DNA-3-methyladenine glycosylase activity"/>
    <property type="evidence" value="ECO:0007669"/>
    <property type="project" value="InterPro"/>
</dbReference>
<protein>
    <submittedName>
        <fullName evidence="4">DNA glycosylase superfamily protein</fullName>
    </submittedName>
</protein>
<reference evidence="4" key="1">
    <citation type="submission" date="2015-12" db="EMBL/GenBank/DDBJ databases">
        <title>Update maize B73 reference genome by single molecule sequencing technologies.</title>
        <authorList>
            <consortium name="Maize Genome Sequencing Project"/>
            <person name="Ware D."/>
        </authorList>
    </citation>
    <scope>NUCLEOTIDE SEQUENCE [LARGE SCALE GENOMIC DNA]</scope>
    <source>
        <tissue evidence="4">Seedling</tissue>
    </source>
</reference>
<dbReference type="PROSITE" id="PS00092">
    <property type="entry name" value="N6_MTASE"/>
    <property type="match status" value="1"/>
</dbReference>
<feature type="binding site" evidence="1">
    <location>
        <position position="683"/>
    </location>
    <ligand>
        <name>Zn(2+)</name>
        <dbReference type="ChEBI" id="CHEBI:29105"/>
    </ligand>
</feature>
<dbReference type="PANTHER" id="PTHR31116:SF25">
    <property type="entry name" value="DNA GLYCOSYLASE SUPERFAMILY PROTEIN"/>
    <property type="match status" value="1"/>
</dbReference>
<dbReference type="Gene3D" id="1.10.340.30">
    <property type="entry name" value="Hypothetical protein, domain 2"/>
    <property type="match status" value="1"/>
</dbReference>
<dbReference type="Pfam" id="PF03352">
    <property type="entry name" value="Adenine_glyco"/>
    <property type="match status" value="1"/>
</dbReference>
<dbReference type="PANTHER" id="PTHR31116">
    <property type="entry name" value="OS04G0501200 PROTEIN"/>
    <property type="match status" value="1"/>
</dbReference>
<dbReference type="GO" id="GO:0008168">
    <property type="term" value="F:methyltransferase activity"/>
    <property type="evidence" value="ECO:0007669"/>
    <property type="project" value="InterPro"/>
</dbReference>
<feature type="binding site" evidence="1">
    <location>
        <position position="506"/>
    </location>
    <ligand>
        <name>Zn(2+)</name>
        <dbReference type="ChEBI" id="CHEBI:29105"/>
    </ligand>
</feature>
<gene>
    <name evidence="4" type="ORF">ZEAMMB73_Zm00001d028128</name>
</gene>
<dbReference type="GO" id="GO:0032259">
    <property type="term" value="P:methylation"/>
    <property type="evidence" value="ECO:0007669"/>
    <property type="project" value="InterPro"/>
</dbReference>
<dbReference type="Pfam" id="PF05063">
    <property type="entry name" value="MT-A70"/>
    <property type="match status" value="1"/>
</dbReference>
<evidence type="ECO:0000256" key="2">
    <source>
        <dbReference type="PROSITE-ProRule" id="PRU00489"/>
    </source>
</evidence>
<dbReference type="STRING" id="4577.A0A1D6JS95"/>
<evidence type="ECO:0000256" key="1">
    <source>
        <dbReference type="PIRSR" id="PIRSR605019-1"/>
    </source>
</evidence>
<keyword evidence="1" id="KW-0479">Metal-binding</keyword>
<dbReference type="SUPFAM" id="SSF48150">
    <property type="entry name" value="DNA-glycosylase"/>
    <property type="match status" value="1"/>
</dbReference>
<feature type="binding site" evidence="1">
    <location>
        <position position="679"/>
    </location>
    <ligand>
        <name>Zn(2+)</name>
        <dbReference type="ChEBI" id="CHEBI:29105"/>
    </ligand>
</feature>
<evidence type="ECO:0000256" key="3">
    <source>
        <dbReference type="SAM" id="MobiDB-lite"/>
    </source>
</evidence>
<dbReference type="EMBL" id="CM007647">
    <property type="protein sequence ID" value="ONL94787.1"/>
    <property type="molecule type" value="Genomic_DNA"/>
</dbReference>
<proteinExistence type="inferred from homology"/>
<feature type="binding site" evidence="1">
    <location>
        <position position="521"/>
    </location>
    <ligand>
        <name>Zn(2+)</name>
        <dbReference type="ChEBI" id="CHEBI:29105"/>
    </ligand>
</feature>
<dbReference type="InterPro" id="IPR002052">
    <property type="entry name" value="DNA_methylase_N6_adenine_CS"/>
</dbReference>
<feature type="compositionally biased region" description="Basic residues" evidence="3">
    <location>
        <begin position="71"/>
        <end position="81"/>
    </location>
</feature>
<dbReference type="SMR" id="A0A1D6JS95"/>
<dbReference type="GO" id="GO:0003676">
    <property type="term" value="F:nucleic acid binding"/>
    <property type="evidence" value="ECO:0007669"/>
    <property type="project" value="InterPro"/>
</dbReference>
<name>A0A1D6JS95_MAIZE</name>
<sequence length="697" mass="78961">MEVCDELRSFEATGVYRLNGTCTSAGATYLDPVRLLNASYQRFRIVPSAYYSRSFGPQHQEGEPEIERPEKRRKRKRNQKPKPRELNPMERIAEARHQEAKPLLLNAHESLVKAKHLLEYISKTIKGNEHTLDAGSGSENNFVELGTSWRAPFYEITICFRNPHVLGNEEGFFHAQKTSFPLFNSLISVEGTDEAEGEFRNRRYILPRGSCFLMADFKRVRDLIPCSPNQGYNLIVVDPPWENGCVRQKEVYPTLPNKNFLYLPVQQLAHPTGALLVLWITNREKLRAFVEKKLLPSWGVEDSTVFYWLKVKPDGSLIGDLDLFHHRPYECLLLGYINVNANAKKGSNFKLLERSQVIMSVPGAHSRKPPLESPKPSRCIELFARELFPRWTSWGNEPLHFQDTITPRGSRILTLQLQTGMPGVRSESPSPEVSRVRMALPTASAKIASARAKVGERAKTPANSKAKGRSDAQEKRGRNGRLVPSLGCMSSPPLVPIGPDSEKRRCSWITANSEPHYVAFHDGEWGVPVHDDRMLFELLTLSQALGELTWPSILSKREELREIFCGFNLVLVSEFSENKINLLRSNGIVPLSEQKIRAVVTNAKQIQKVVEELGSFSNYCWSFVNHRPIANGFRYARQVPTKTPKAEAISKDLMRRGFQCVGPTTIYSFMQVAGIVNDHLSCCFRFQACSQHKASEK</sequence>
<feature type="compositionally biased region" description="Basic and acidic residues" evidence="3">
    <location>
        <begin position="60"/>
        <end position="70"/>
    </location>
</feature>
<dbReference type="GO" id="GO:0006284">
    <property type="term" value="P:base-excision repair"/>
    <property type="evidence" value="ECO:0007669"/>
    <property type="project" value="InterPro"/>
</dbReference>
<dbReference type="ExpressionAtlas" id="A0A1D6JS95">
    <property type="expression patterns" value="baseline and differential"/>
</dbReference>
<dbReference type="FunCoup" id="A0A1D6JS95">
    <property type="interactions" value="2"/>
</dbReference>
<feature type="compositionally biased region" description="Basic and acidic residues" evidence="3">
    <location>
        <begin position="468"/>
        <end position="477"/>
    </location>
</feature>
<accession>A0A1D6JS95</accession>
<keyword evidence="1" id="KW-0862">Zinc</keyword>
<dbReference type="IntAct" id="A0A1D6JS95">
    <property type="interactions" value="1"/>
</dbReference>
<feature type="region of interest" description="Disordered" evidence="3">
    <location>
        <begin position="449"/>
        <end position="483"/>
    </location>
</feature>
<dbReference type="InterPro" id="IPR007757">
    <property type="entry name" value="MT-A70-like"/>
</dbReference>
<dbReference type="InterPro" id="IPR011257">
    <property type="entry name" value="DNA_glycosylase"/>
</dbReference>
<organism evidence="4">
    <name type="scientific">Zea mays</name>
    <name type="common">Maize</name>
    <dbReference type="NCBI Taxonomy" id="4577"/>
    <lineage>
        <taxon>Eukaryota</taxon>
        <taxon>Viridiplantae</taxon>
        <taxon>Streptophyta</taxon>
        <taxon>Embryophyta</taxon>
        <taxon>Tracheophyta</taxon>
        <taxon>Spermatophyta</taxon>
        <taxon>Magnoliopsida</taxon>
        <taxon>Liliopsida</taxon>
        <taxon>Poales</taxon>
        <taxon>Poaceae</taxon>
        <taxon>PACMAD clade</taxon>
        <taxon>Panicoideae</taxon>
        <taxon>Andropogonodae</taxon>
        <taxon>Andropogoneae</taxon>
        <taxon>Tripsacinae</taxon>
        <taxon>Zea</taxon>
    </lineage>
</organism>
<dbReference type="AlphaFoldDB" id="A0A1D6JS95"/>
<feature type="region of interest" description="Disordered" evidence="3">
    <location>
        <begin position="54"/>
        <end position="88"/>
    </location>
</feature>
<evidence type="ECO:0000313" key="4">
    <source>
        <dbReference type="EMBL" id="ONL94787.1"/>
    </source>
</evidence>
<dbReference type="GO" id="GO:0046872">
    <property type="term" value="F:metal ion binding"/>
    <property type="evidence" value="ECO:0007669"/>
    <property type="project" value="UniProtKB-KW"/>
</dbReference>
<dbReference type="InterPro" id="IPR005019">
    <property type="entry name" value="Adenine_glyco"/>
</dbReference>
<dbReference type="PROSITE" id="PS51143">
    <property type="entry name" value="MT_A70"/>
    <property type="match status" value="1"/>
</dbReference>
<dbReference type="InParanoid" id="A0A1D6JS95"/>